<proteinExistence type="predicted"/>
<keyword evidence="2" id="KW-1185">Reference proteome</keyword>
<dbReference type="AlphaFoldDB" id="A0A5P9NNV8"/>
<dbReference type="RefSeq" id="WP_153240321.1">
    <property type="nucleotide sequence ID" value="NZ_CP036422.1"/>
</dbReference>
<accession>A0A5P9NNV8</accession>
<dbReference type="Proteomes" id="UP000326287">
    <property type="component" value="Chromosome"/>
</dbReference>
<dbReference type="EMBL" id="CP036422">
    <property type="protein sequence ID" value="QFU77176.1"/>
    <property type="molecule type" value="Genomic_DNA"/>
</dbReference>
<organism evidence="1 2">
    <name type="scientific">Halioglobus maricola</name>
    <dbReference type="NCBI Taxonomy" id="2601894"/>
    <lineage>
        <taxon>Bacteria</taxon>
        <taxon>Pseudomonadati</taxon>
        <taxon>Pseudomonadota</taxon>
        <taxon>Gammaproteobacteria</taxon>
        <taxon>Cellvibrionales</taxon>
        <taxon>Halieaceae</taxon>
        <taxon>Halioglobus</taxon>
    </lineage>
</organism>
<gene>
    <name evidence="1" type="ORF">EY643_16775</name>
</gene>
<reference evidence="1 2" key="1">
    <citation type="submission" date="2019-02" db="EMBL/GenBank/DDBJ databases">
        <authorList>
            <person name="Li S.-H."/>
        </authorList>
    </citation>
    <scope>NUCLEOTIDE SEQUENCE [LARGE SCALE GENOMIC DNA]</scope>
    <source>
        <strain evidence="1 2">IMCC14385</strain>
    </source>
</reference>
<evidence type="ECO:0000313" key="1">
    <source>
        <dbReference type="EMBL" id="QFU77176.1"/>
    </source>
</evidence>
<sequence length="126" mass="14744">MKYMLVAAFFAFWAWYEIWSRSKLKRTKANAGAELEAFYASLKGELGEYQLYVLNDVGRPFEISAEELERQIIETCEYHQIGMPFSFIRPAQYCIKVDEESKQIYAATYVADFDIGKNELKRDIAR</sequence>
<name>A0A5P9NNV8_9GAMM</name>
<evidence type="ECO:0000313" key="2">
    <source>
        <dbReference type="Proteomes" id="UP000326287"/>
    </source>
</evidence>
<protein>
    <submittedName>
        <fullName evidence="1">Uncharacterized protein</fullName>
    </submittedName>
</protein>
<dbReference type="KEGG" id="halc:EY643_16775"/>